<keyword evidence="2" id="KW-1003">Cell membrane</keyword>
<dbReference type="InterPro" id="IPR004960">
    <property type="entry name" value="LipA_acyltrans"/>
</dbReference>
<evidence type="ECO:0008006" key="8">
    <source>
        <dbReference type="Google" id="ProtNLM"/>
    </source>
</evidence>
<reference evidence="7" key="1">
    <citation type="journal article" date="2014" name="Front. Microbiol.">
        <title>High frequency of phylogenetically diverse reductive dehalogenase-homologous genes in deep subseafloor sedimentary metagenomes.</title>
        <authorList>
            <person name="Kawai M."/>
            <person name="Futagami T."/>
            <person name="Toyoda A."/>
            <person name="Takaki Y."/>
            <person name="Nishi S."/>
            <person name="Hori S."/>
            <person name="Arai W."/>
            <person name="Tsubouchi T."/>
            <person name="Morono Y."/>
            <person name="Uchiyama I."/>
            <person name="Ito T."/>
            <person name="Fujiyama A."/>
            <person name="Inagaki F."/>
            <person name="Takami H."/>
        </authorList>
    </citation>
    <scope>NUCLEOTIDE SEQUENCE</scope>
    <source>
        <strain evidence="7">Expedition CK06-06</strain>
    </source>
</reference>
<evidence type="ECO:0000256" key="2">
    <source>
        <dbReference type="ARBA" id="ARBA00022475"/>
    </source>
</evidence>
<evidence type="ECO:0000256" key="6">
    <source>
        <dbReference type="ARBA" id="ARBA00023315"/>
    </source>
</evidence>
<accession>X1Q020</accession>
<dbReference type="PANTHER" id="PTHR30606">
    <property type="entry name" value="LIPID A BIOSYNTHESIS LAUROYL ACYLTRANSFERASE"/>
    <property type="match status" value="1"/>
</dbReference>
<dbReference type="AlphaFoldDB" id="X1Q020"/>
<evidence type="ECO:0000313" key="7">
    <source>
        <dbReference type="EMBL" id="GAI36554.1"/>
    </source>
</evidence>
<keyword evidence="5" id="KW-0472">Membrane</keyword>
<keyword evidence="6" id="KW-0012">Acyltransferase</keyword>
<dbReference type="GO" id="GO:1901137">
    <property type="term" value="P:carbohydrate derivative biosynthetic process"/>
    <property type="evidence" value="ECO:0007669"/>
    <property type="project" value="UniProtKB-ARBA"/>
</dbReference>
<gene>
    <name evidence="7" type="ORF">S06H3_38426</name>
</gene>
<evidence type="ECO:0000256" key="1">
    <source>
        <dbReference type="ARBA" id="ARBA00004533"/>
    </source>
</evidence>
<sequence length="249" mass="28837">NWRDRQIVKNNLRIALKEDEKNVAHYSRSVFRNFAKNLVEFFRFPKVDISFLKKFVKIEGQEYFDQAFALQKGIIGITAHLGNWELSGAVASVLGYPLDVVVLTHRHRLVDDFFTRKRAEKGIKGIPIKSSVKEFISILRNNRMLVLAGDRNFSKSGIEVNFFGKPARMPVGMATLALRLKSPVIPGFLIREKDDSFRLIIEKPIAYKASGNLDTDLKNFTRRCLEVIEKYVRKYPEQWAIFGQVWENR</sequence>
<feature type="non-terminal residue" evidence="7">
    <location>
        <position position="1"/>
    </location>
</feature>
<dbReference type="GO" id="GO:0016746">
    <property type="term" value="F:acyltransferase activity"/>
    <property type="evidence" value="ECO:0007669"/>
    <property type="project" value="UniProtKB-KW"/>
</dbReference>
<dbReference type="EMBL" id="BARV01023421">
    <property type="protein sequence ID" value="GAI36554.1"/>
    <property type="molecule type" value="Genomic_DNA"/>
</dbReference>
<keyword evidence="4" id="KW-0808">Transferase</keyword>
<dbReference type="GO" id="GO:0005886">
    <property type="term" value="C:plasma membrane"/>
    <property type="evidence" value="ECO:0007669"/>
    <property type="project" value="UniProtKB-SubCell"/>
</dbReference>
<comment type="subcellular location">
    <subcellularLocation>
        <location evidence="1">Cell inner membrane</location>
    </subcellularLocation>
</comment>
<keyword evidence="3" id="KW-0997">Cell inner membrane</keyword>
<dbReference type="GO" id="GO:0008610">
    <property type="term" value="P:lipid biosynthetic process"/>
    <property type="evidence" value="ECO:0007669"/>
    <property type="project" value="UniProtKB-ARBA"/>
</dbReference>
<protein>
    <recommendedName>
        <fullName evidence="8">Lipid A biosynthesis acyltransferase</fullName>
    </recommendedName>
</protein>
<organism evidence="7">
    <name type="scientific">marine sediment metagenome</name>
    <dbReference type="NCBI Taxonomy" id="412755"/>
    <lineage>
        <taxon>unclassified sequences</taxon>
        <taxon>metagenomes</taxon>
        <taxon>ecological metagenomes</taxon>
    </lineage>
</organism>
<evidence type="ECO:0000256" key="5">
    <source>
        <dbReference type="ARBA" id="ARBA00023136"/>
    </source>
</evidence>
<evidence type="ECO:0000256" key="3">
    <source>
        <dbReference type="ARBA" id="ARBA00022519"/>
    </source>
</evidence>
<dbReference type="PANTHER" id="PTHR30606:SF10">
    <property type="entry name" value="PHOSPHATIDYLINOSITOL MANNOSIDE ACYLTRANSFERASE"/>
    <property type="match status" value="1"/>
</dbReference>
<evidence type="ECO:0000256" key="4">
    <source>
        <dbReference type="ARBA" id="ARBA00022679"/>
    </source>
</evidence>
<comment type="caution">
    <text evidence="7">The sequence shown here is derived from an EMBL/GenBank/DDBJ whole genome shotgun (WGS) entry which is preliminary data.</text>
</comment>
<proteinExistence type="predicted"/>
<name>X1Q020_9ZZZZ</name>
<dbReference type="Pfam" id="PF03279">
    <property type="entry name" value="Lip_A_acyltrans"/>
    <property type="match status" value="1"/>
</dbReference>
<dbReference type="CDD" id="cd07984">
    <property type="entry name" value="LPLAT_LABLAT-like"/>
    <property type="match status" value="1"/>
</dbReference>